<evidence type="ECO:0000313" key="1">
    <source>
        <dbReference type="EMBL" id="STZ88859.1"/>
    </source>
</evidence>
<evidence type="ECO:0000313" key="2">
    <source>
        <dbReference type="Proteomes" id="UP000255389"/>
    </source>
</evidence>
<dbReference type="AlphaFoldDB" id="A0A378UXV2"/>
<reference evidence="1 2" key="1">
    <citation type="submission" date="2018-06" db="EMBL/GenBank/DDBJ databases">
        <authorList>
            <consortium name="Pathogen Informatics"/>
            <person name="Doyle S."/>
        </authorList>
    </citation>
    <scope>NUCLEOTIDE SEQUENCE [LARGE SCALE GENOMIC DNA]</scope>
    <source>
        <strain evidence="1 2">NCTC1542</strain>
    </source>
</reference>
<protein>
    <submittedName>
        <fullName evidence="1">Uncharacterized protein</fullName>
    </submittedName>
</protein>
<proteinExistence type="predicted"/>
<accession>A0A378UXV2</accession>
<sequence length="134" mass="15881">MKKNTIRTPRQGWEYWRLNRIDDDSLQWLAISRPEARAVIDRSKVWTLIPDRRLFVANWFVTEDHLRQQEPGIWIHENIDIDEARDIAVELPPVSAEDLARIMRPERCLTLDQLDRYPADKILGARVARLLGRE</sequence>
<gene>
    <name evidence="1" type="ORF">NCTC1542_03646</name>
</gene>
<dbReference type="Proteomes" id="UP000255389">
    <property type="component" value="Unassembled WGS sequence"/>
</dbReference>
<dbReference type="EMBL" id="UGQY01000003">
    <property type="protein sequence ID" value="STZ88859.1"/>
    <property type="molecule type" value="Genomic_DNA"/>
</dbReference>
<name>A0A378UXV2_MYCFO</name>
<organism evidence="1 2">
    <name type="scientific">Mycolicibacterium fortuitum</name>
    <name type="common">Mycobacterium fortuitum</name>
    <dbReference type="NCBI Taxonomy" id="1766"/>
    <lineage>
        <taxon>Bacteria</taxon>
        <taxon>Bacillati</taxon>
        <taxon>Actinomycetota</taxon>
        <taxon>Actinomycetes</taxon>
        <taxon>Mycobacteriales</taxon>
        <taxon>Mycobacteriaceae</taxon>
        <taxon>Mycolicibacterium</taxon>
    </lineage>
</organism>